<evidence type="ECO:0000256" key="6">
    <source>
        <dbReference type="ARBA" id="ARBA00023014"/>
    </source>
</evidence>
<dbReference type="RefSeq" id="WP_091946760.1">
    <property type="nucleotide sequence ID" value="NZ_FOEE01000013.1"/>
</dbReference>
<dbReference type="PANTHER" id="PTHR37424">
    <property type="entry name" value="BACTERIOFERRITIN-ASSOCIATED FERREDOXIN"/>
    <property type="match status" value="1"/>
</dbReference>
<dbReference type="AlphaFoldDB" id="A0A1H8VMB1"/>
<evidence type="ECO:0000256" key="7">
    <source>
        <dbReference type="ARBA" id="ARBA00039386"/>
    </source>
</evidence>
<accession>A0A1H8VMB1</accession>
<keyword evidence="11" id="KW-1185">Reference proteome</keyword>
<keyword evidence="3" id="KW-0479">Metal-binding</keyword>
<protein>
    <recommendedName>
        <fullName evidence="7">Bacterioferritin-associated ferredoxin</fullName>
    </recommendedName>
</protein>
<dbReference type="EMBL" id="FOEE01000013">
    <property type="protein sequence ID" value="SEP16602.1"/>
    <property type="molecule type" value="Genomic_DNA"/>
</dbReference>
<evidence type="ECO:0000256" key="3">
    <source>
        <dbReference type="ARBA" id="ARBA00022723"/>
    </source>
</evidence>
<reference evidence="11" key="1">
    <citation type="submission" date="2016-10" db="EMBL/GenBank/DDBJ databases">
        <authorList>
            <person name="Varghese N."/>
            <person name="Submissions S."/>
        </authorList>
    </citation>
    <scope>NUCLEOTIDE SEQUENCE [LARGE SCALE GENOMIC DNA]</scope>
    <source>
        <strain evidence="11">DSM 45413</strain>
    </source>
</reference>
<evidence type="ECO:0000256" key="1">
    <source>
        <dbReference type="ARBA" id="ARBA00022448"/>
    </source>
</evidence>
<dbReference type="PANTHER" id="PTHR37424:SF1">
    <property type="entry name" value="BACTERIOFERRITIN-ASSOCIATED FERREDOXIN"/>
    <property type="match status" value="1"/>
</dbReference>
<keyword evidence="5" id="KW-0408">Iron</keyword>
<organism evidence="10 11">
    <name type="scientific">Trujillonella endophytica</name>
    <dbReference type="NCBI Taxonomy" id="673521"/>
    <lineage>
        <taxon>Bacteria</taxon>
        <taxon>Bacillati</taxon>
        <taxon>Actinomycetota</taxon>
        <taxon>Actinomycetes</taxon>
        <taxon>Geodermatophilales</taxon>
        <taxon>Geodermatophilaceae</taxon>
        <taxon>Trujillonella</taxon>
    </lineage>
</organism>
<evidence type="ECO:0000313" key="11">
    <source>
        <dbReference type="Proteomes" id="UP000198960"/>
    </source>
</evidence>
<sequence>MYVCICFAVTETELTNVISAGARSEEEVGDACAAGTGCGSCLDRICDRISAVDPLHGLRVATADAA</sequence>
<proteinExistence type="inferred from homology"/>
<dbReference type="GO" id="GO:0046872">
    <property type="term" value="F:metal ion binding"/>
    <property type="evidence" value="ECO:0007669"/>
    <property type="project" value="UniProtKB-KW"/>
</dbReference>
<keyword evidence="2" id="KW-0001">2Fe-2S</keyword>
<dbReference type="InterPro" id="IPR007419">
    <property type="entry name" value="BFD-like_2Fe2S-bd_dom"/>
</dbReference>
<gene>
    <name evidence="10" type="ORF">SAMN05660991_03636</name>
</gene>
<evidence type="ECO:0000256" key="5">
    <source>
        <dbReference type="ARBA" id="ARBA00023004"/>
    </source>
</evidence>
<dbReference type="InterPro" id="IPR041854">
    <property type="entry name" value="BFD-like_2Fe2S-bd_dom_sf"/>
</dbReference>
<keyword evidence="1" id="KW-0813">Transport</keyword>
<name>A0A1H8VMB1_9ACTN</name>
<evidence type="ECO:0000256" key="8">
    <source>
        <dbReference type="ARBA" id="ARBA00046332"/>
    </source>
</evidence>
<keyword evidence="4" id="KW-0249">Electron transport</keyword>
<dbReference type="STRING" id="673521.SAMN05660991_03636"/>
<evidence type="ECO:0000313" key="10">
    <source>
        <dbReference type="EMBL" id="SEP16602.1"/>
    </source>
</evidence>
<dbReference type="Proteomes" id="UP000198960">
    <property type="component" value="Unassembled WGS sequence"/>
</dbReference>
<dbReference type="Gene3D" id="1.10.10.1100">
    <property type="entry name" value="BFD-like [2Fe-2S]-binding domain"/>
    <property type="match status" value="1"/>
</dbReference>
<dbReference type="Pfam" id="PF04324">
    <property type="entry name" value="Fer2_BFD"/>
    <property type="match status" value="1"/>
</dbReference>
<dbReference type="InterPro" id="IPR052371">
    <property type="entry name" value="BFD-associated_ferredoxin"/>
</dbReference>
<dbReference type="GO" id="GO:0051537">
    <property type="term" value="F:2 iron, 2 sulfur cluster binding"/>
    <property type="evidence" value="ECO:0007669"/>
    <property type="project" value="UniProtKB-KW"/>
</dbReference>
<keyword evidence="6" id="KW-0411">Iron-sulfur</keyword>
<evidence type="ECO:0000256" key="4">
    <source>
        <dbReference type="ARBA" id="ARBA00022982"/>
    </source>
</evidence>
<evidence type="ECO:0000256" key="2">
    <source>
        <dbReference type="ARBA" id="ARBA00022714"/>
    </source>
</evidence>
<dbReference type="OrthoDB" id="9815350at2"/>
<evidence type="ECO:0000259" key="9">
    <source>
        <dbReference type="Pfam" id="PF04324"/>
    </source>
</evidence>
<comment type="similarity">
    <text evidence="8">Belongs to the Bfd family.</text>
</comment>
<feature type="domain" description="BFD-like [2Fe-2S]-binding" evidence="9">
    <location>
        <begin position="2"/>
        <end position="45"/>
    </location>
</feature>